<dbReference type="CDD" id="cd17033">
    <property type="entry name" value="DR1245-like"/>
    <property type="match status" value="1"/>
</dbReference>
<organism evidence="1 2">
    <name type="scientific">Paracoccus contaminans</name>
    <dbReference type="NCBI Taxonomy" id="1945662"/>
    <lineage>
        <taxon>Bacteria</taxon>
        <taxon>Pseudomonadati</taxon>
        <taxon>Pseudomonadota</taxon>
        <taxon>Alphaproteobacteria</taxon>
        <taxon>Rhodobacterales</taxon>
        <taxon>Paracoccaceae</taxon>
        <taxon>Paracoccus</taxon>
    </lineage>
</organism>
<reference evidence="1 2" key="1">
    <citation type="submission" date="2017-03" db="EMBL/GenBank/DDBJ databases">
        <title>Genome sequence of Paracoccus contaminans isolated from a water microcosm.</title>
        <authorList>
            <person name="Aurass P."/>
            <person name="Karste S."/>
            <person name="Trost E."/>
            <person name="Glaeser S.P."/>
            <person name="Kaempfer P."/>
            <person name="Flieger A."/>
        </authorList>
    </citation>
    <scope>NUCLEOTIDE SEQUENCE [LARGE SCALE GENOMIC DNA]</scope>
    <source>
        <strain evidence="2">RKI 16-01929T\LMG 29738T\CCM 8701T\CIP 111112T</strain>
    </source>
</reference>
<sequence length="167" mass="18497">MAQLDHPLFSDAIHPIDIAETVAAHRDWSCDRLADDRLTLAMQGQWRSYAITLAWCGRDEVLRLVCSFDMDPPVARQAALYEVLNLANDAVWEGGFAFWAAQRLMVWRYGLVLSGGAIAAPEQIDRMIRSAVDSCERFYPAFQLTCWGDTAPAAAIGIAMGEAYGRA</sequence>
<keyword evidence="1" id="KW-0808">Transferase</keyword>
<dbReference type="KEGG" id="pcon:B0A89_11380"/>
<dbReference type="OrthoDB" id="9792176at2"/>
<dbReference type="Pfam" id="PF10722">
    <property type="entry name" value="YbjN"/>
    <property type="match status" value="1"/>
</dbReference>
<dbReference type="GO" id="GO:0016740">
    <property type="term" value="F:transferase activity"/>
    <property type="evidence" value="ECO:0007669"/>
    <property type="project" value="UniProtKB-KW"/>
</dbReference>
<dbReference type="RefSeq" id="WP_085378252.1">
    <property type="nucleotide sequence ID" value="NZ_CP020612.1"/>
</dbReference>
<evidence type="ECO:0000313" key="2">
    <source>
        <dbReference type="Proteomes" id="UP000193017"/>
    </source>
</evidence>
<dbReference type="InterPro" id="IPR019660">
    <property type="entry name" value="Put_sensory_transdc_reg_YbjN"/>
</dbReference>
<dbReference type="EMBL" id="CP020612">
    <property type="protein sequence ID" value="ARJ70137.1"/>
    <property type="molecule type" value="Genomic_DNA"/>
</dbReference>
<protein>
    <submittedName>
        <fullName evidence="1">Diacylglyceryl transferase</fullName>
    </submittedName>
</protein>
<name>A0A1W6CZ39_9RHOB</name>
<accession>A0A1W6CZ39</accession>
<keyword evidence="2" id="KW-1185">Reference proteome</keyword>
<evidence type="ECO:0000313" key="1">
    <source>
        <dbReference type="EMBL" id="ARJ70137.1"/>
    </source>
</evidence>
<dbReference type="STRING" id="1945662.B0A89_11380"/>
<gene>
    <name evidence="1" type="ORF">B0A89_11380</name>
</gene>
<dbReference type="Proteomes" id="UP000193017">
    <property type="component" value="Chromosome"/>
</dbReference>
<proteinExistence type="predicted"/>
<dbReference type="AlphaFoldDB" id="A0A1W6CZ39"/>